<sequence length="298" mass="32952">MADDDYKNSSSGLTIELTGDGSATFYSEEFGEHFHCRHGAYTDAQRNYVDAANIPELAKAERLSILDVCYGLGYNTAAALDTIQQVNPDCQVTIRALEINVTVVRDAIANNLIHHWTPHTQQILKTLATEQSYKSPTLDIQLILGDARQTLQPLAAKGWQADAILFDPFSPPRCPQLWTVEFFKLTAQCLAESGILATYSCAAAVRSAMGLAGLTMGSLPGTGRHWPCTVATKAQRPLPDLSPQEQEHLQTRAAIPYRDPTLAATAEAIMAQRQQEQQESKLEPTSAWRRRWLTRQRG</sequence>
<evidence type="ECO:0000313" key="3">
    <source>
        <dbReference type="EMBL" id="NEZ63523.1"/>
    </source>
</evidence>
<dbReference type="SUPFAM" id="SSF53335">
    <property type="entry name" value="S-adenosyl-L-methionine-dependent methyltransferases"/>
    <property type="match status" value="1"/>
</dbReference>
<evidence type="ECO:0000256" key="1">
    <source>
        <dbReference type="SAM" id="MobiDB-lite"/>
    </source>
</evidence>
<dbReference type="PANTHER" id="PTHR39963">
    <property type="entry name" value="SLL0983 PROTEIN"/>
    <property type="match status" value="1"/>
</dbReference>
<organism evidence="3 4">
    <name type="scientific">Adonisia turfae CCMR0082</name>
    <dbReference type="NCBI Taxonomy" id="2304604"/>
    <lineage>
        <taxon>Bacteria</taxon>
        <taxon>Bacillati</taxon>
        <taxon>Cyanobacteriota</taxon>
        <taxon>Adonisia</taxon>
        <taxon>Adonisia turfae</taxon>
    </lineage>
</organism>
<dbReference type="EMBL" id="QZCE01000002">
    <property type="protein sequence ID" value="NEZ63523.1"/>
    <property type="molecule type" value="Genomic_DNA"/>
</dbReference>
<gene>
    <name evidence="3" type="ORF">D0962_12140</name>
</gene>
<feature type="region of interest" description="Disordered" evidence="1">
    <location>
        <begin position="271"/>
        <end position="298"/>
    </location>
</feature>
<feature type="compositionally biased region" description="Basic residues" evidence="1">
    <location>
        <begin position="288"/>
        <end position="298"/>
    </location>
</feature>
<reference evidence="3 4" key="1">
    <citation type="journal article" date="2020" name="Microb. Ecol.">
        <title>Ecogenomics of the Marine Benthic Filamentous Cyanobacterium Adonisia.</title>
        <authorList>
            <person name="Walter J.M."/>
            <person name="Coutinho F.H."/>
            <person name="Leomil L."/>
            <person name="Hargreaves P.I."/>
            <person name="Campeao M.E."/>
            <person name="Vieira V.V."/>
            <person name="Silva B.S."/>
            <person name="Fistarol G.O."/>
            <person name="Salomon P.S."/>
            <person name="Sawabe T."/>
            <person name="Mino S."/>
            <person name="Hosokawa M."/>
            <person name="Miyashita H."/>
            <person name="Maruyama F."/>
            <person name="van Verk M.C."/>
            <person name="Dutilh B.E."/>
            <person name="Thompson C.C."/>
            <person name="Thompson F.L."/>
        </authorList>
    </citation>
    <scope>NUCLEOTIDE SEQUENCE [LARGE SCALE GENOMIC DNA]</scope>
    <source>
        <strain evidence="3 4">CCMR0082</strain>
    </source>
</reference>
<evidence type="ECO:0000259" key="2">
    <source>
        <dbReference type="Pfam" id="PF05430"/>
    </source>
</evidence>
<feature type="domain" description="MnmC-like methyltransferase" evidence="2">
    <location>
        <begin position="119"/>
        <end position="233"/>
    </location>
</feature>
<comment type="caution">
    <text evidence="3">The sequence shown here is derived from an EMBL/GenBank/DDBJ whole genome shotgun (WGS) entry which is preliminary data.</text>
</comment>
<dbReference type="GO" id="GO:0016645">
    <property type="term" value="F:oxidoreductase activity, acting on the CH-NH group of donors"/>
    <property type="evidence" value="ECO:0007669"/>
    <property type="project" value="InterPro"/>
</dbReference>
<protein>
    <recommendedName>
        <fullName evidence="2">MnmC-like methyltransferase domain-containing protein</fullName>
    </recommendedName>
</protein>
<dbReference type="Proteomes" id="UP000473574">
    <property type="component" value="Unassembled WGS sequence"/>
</dbReference>
<accession>A0A6M0S619</accession>
<name>A0A6M0S619_9CYAN</name>
<dbReference type="InterPro" id="IPR008471">
    <property type="entry name" value="MnmC-like_methylTransf"/>
</dbReference>
<dbReference type="AlphaFoldDB" id="A0A6M0S619"/>
<dbReference type="InterPro" id="IPR029063">
    <property type="entry name" value="SAM-dependent_MTases_sf"/>
</dbReference>
<dbReference type="Pfam" id="PF05430">
    <property type="entry name" value="Methyltransf_30"/>
    <property type="match status" value="1"/>
</dbReference>
<evidence type="ECO:0000313" key="4">
    <source>
        <dbReference type="Proteomes" id="UP000473574"/>
    </source>
</evidence>
<dbReference type="Gene3D" id="3.40.50.150">
    <property type="entry name" value="Vaccinia Virus protein VP39"/>
    <property type="match status" value="1"/>
</dbReference>
<proteinExistence type="predicted"/>
<dbReference type="PANTHER" id="PTHR39963:SF1">
    <property type="entry name" value="MNMC-LIKE METHYLTRANSFERASE DOMAIN-CONTAINING PROTEIN"/>
    <property type="match status" value="1"/>
</dbReference>
<dbReference type="RefSeq" id="WP_163663038.1">
    <property type="nucleotide sequence ID" value="NZ_QZCE01000002.1"/>
</dbReference>